<evidence type="ECO:0000313" key="1">
    <source>
        <dbReference type="EMBL" id="KAJ4704181.1"/>
    </source>
</evidence>
<evidence type="ECO:0000313" key="2">
    <source>
        <dbReference type="Proteomes" id="UP001164539"/>
    </source>
</evidence>
<proteinExistence type="predicted"/>
<organism evidence="1 2">
    <name type="scientific">Melia azedarach</name>
    <name type="common">Chinaberry tree</name>
    <dbReference type="NCBI Taxonomy" id="155640"/>
    <lineage>
        <taxon>Eukaryota</taxon>
        <taxon>Viridiplantae</taxon>
        <taxon>Streptophyta</taxon>
        <taxon>Embryophyta</taxon>
        <taxon>Tracheophyta</taxon>
        <taxon>Spermatophyta</taxon>
        <taxon>Magnoliopsida</taxon>
        <taxon>eudicotyledons</taxon>
        <taxon>Gunneridae</taxon>
        <taxon>Pentapetalae</taxon>
        <taxon>rosids</taxon>
        <taxon>malvids</taxon>
        <taxon>Sapindales</taxon>
        <taxon>Meliaceae</taxon>
        <taxon>Melia</taxon>
    </lineage>
</organism>
<accession>A0ACC1WY78</accession>
<protein>
    <submittedName>
        <fullName evidence="1">Late embryogenesis abundant protein</fullName>
    </submittedName>
</protein>
<gene>
    <name evidence="1" type="ORF">OWV82_021130</name>
</gene>
<keyword evidence="2" id="KW-1185">Reference proteome</keyword>
<dbReference type="EMBL" id="CM051405">
    <property type="protein sequence ID" value="KAJ4704181.1"/>
    <property type="molecule type" value="Genomic_DNA"/>
</dbReference>
<dbReference type="Proteomes" id="UP001164539">
    <property type="component" value="Chromosome 12"/>
</dbReference>
<name>A0ACC1WY78_MELAZ</name>
<comment type="caution">
    <text evidence="1">The sequence shown here is derived from an EMBL/GenBank/DDBJ whole genome shotgun (WGS) entry which is preliminary data.</text>
</comment>
<reference evidence="1 2" key="1">
    <citation type="journal article" date="2023" name="Science">
        <title>Complex scaffold remodeling in plant triterpene biosynthesis.</title>
        <authorList>
            <person name="De La Pena R."/>
            <person name="Hodgson H."/>
            <person name="Liu J.C."/>
            <person name="Stephenson M.J."/>
            <person name="Martin A.C."/>
            <person name="Owen C."/>
            <person name="Harkess A."/>
            <person name="Leebens-Mack J."/>
            <person name="Jimenez L.E."/>
            <person name="Osbourn A."/>
            <person name="Sattely E.S."/>
        </authorList>
    </citation>
    <scope>NUCLEOTIDE SEQUENCE [LARGE SCALE GENOMIC DNA]</scope>
    <source>
        <strain evidence="2">cv. JPN11</strain>
        <tissue evidence="1">Leaf</tissue>
    </source>
</reference>
<sequence length="203" mass="21948">MDVQSKKEAAAAKPVRSHRKRNICIGVTLTIVGIVLLIVILALTVFKARRPVMNINSVSLEDLDVSLDMARMRVNLNVTLDVSLSIRNPNKVGFKYKNSSAFINYRGDVVGDVPIPAGRISADKTSGMNLTVTLLADRLLGNSQLFPDVMGGSLPLSTKAKISGKVNILGIKIKVTSTSTCAVTVFISNRTISDQSCKYKTQL</sequence>